<accession>A0ABV6I142</accession>
<evidence type="ECO:0000313" key="2">
    <source>
        <dbReference type="Proteomes" id="UP001589799"/>
    </source>
</evidence>
<dbReference type="RefSeq" id="WP_377697619.1">
    <property type="nucleotide sequence ID" value="NZ_JBHLWE010000015.1"/>
</dbReference>
<feature type="non-terminal residue" evidence="1">
    <location>
        <position position="216"/>
    </location>
</feature>
<gene>
    <name evidence="1" type="ORF">ACFFII_04045</name>
</gene>
<keyword evidence="2" id="KW-1185">Reference proteome</keyword>
<comment type="caution">
    <text evidence="1">The sequence shown here is derived from an EMBL/GenBank/DDBJ whole genome shotgun (WGS) entry which is preliminary data.</text>
</comment>
<reference evidence="1 2" key="1">
    <citation type="submission" date="2024-09" db="EMBL/GenBank/DDBJ databases">
        <authorList>
            <person name="Sun Q."/>
            <person name="Mori K."/>
        </authorList>
    </citation>
    <scope>NUCLEOTIDE SEQUENCE [LARGE SCALE GENOMIC DNA]</scope>
    <source>
        <strain evidence="1 2">KCTC 22789</strain>
    </source>
</reference>
<protein>
    <submittedName>
        <fullName evidence="1">Uncharacterized protein</fullName>
    </submittedName>
</protein>
<proteinExistence type="predicted"/>
<dbReference type="Proteomes" id="UP001589799">
    <property type="component" value="Unassembled WGS sequence"/>
</dbReference>
<name>A0ABV6I142_9RHOB</name>
<organism evidence="1 2">
    <name type="scientific">Paracoccus niistensis</name>
    <dbReference type="NCBI Taxonomy" id="632935"/>
    <lineage>
        <taxon>Bacteria</taxon>
        <taxon>Pseudomonadati</taxon>
        <taxon>Pseudomonadota</taxon>
        <taxon>Alphaproteobacteria</taxon>
        <taxon>Rhodobacterales</taxon>
        <taxon>Paracoccaceae</taxon>
        <taxon>Paracoccus</taxon>
    </lineage>
</organism>
<sequence>MNTLYNVIEAAELKRKAQALIEPSGTPSADPVLGYPPEIVYRWNTFVKKHGTLVENVMTKVIRSHAGWQAASQTRFKCDTDETKKLIDRVAINPKNGVAIFVECKRNLGNVSDPYLKSIIRYNAWCQDKAADIAREIGFTPSNSIVRFAVFNAYGSEDDALKIKGVPVLSPRDLPKIFGQSVLDAFVELNKVVHSVTCHGIFPPPPIRVRPNSRTD</sequence>
<evidence type="ECO:0000313" key="1">
    <source>
        <dbReference type="EMBL" id="MFC0339934.1"/>
    </source>
</evidence>
<dbReference type="EMBL" id="JBHLWE010000015">
    <property type="protein sequence ID" value="MFC0339934.1"/>
    <property type="molecule type" value="Genomic_DNA"/>
</dbReference>